<feature type="transmembrane region" description="Helical" evidence="5">
    <location>
        <begin position="357"/>
        <end position="377"/>
    </location>
</feature>
<dbReference type="GO" id="GO:0016020">
    <property type="term" value="C:membrane"/>
    <property type="evidence" value="ECO:0007669"/>
    <property type="project" value="UniProtKB-SubCell"/>
</dbReference>
<evidence type="ECO:0000256" key="5">
    <source>
        <dbReference type="SAM" id="Phobius"/>
    </source>
</evidence>
<feature type="transmembrane region" description="Helical" evidence="5">
    <location>
        <begin position="383"/>
        <end position="404"/>
    </location>
</feature>
<evidence type="ECO:0000256" key="2">
    <source>
        <dbReference type="ARBA" id="ARBA00022692"/>
    </source>
</evidence>
<gene>
    <name evidence="7" type="ORF">H735_28380</name>
</gene>
<proteinExistence type="predicted"/>
<comment type="caution">
    <text evidence="7">The sequence shown here is derived from an EMBL/GenBank/DDBJ whole genome shotgun (WGS) entry which is preliminary data.</text>
</comment>
<dbReference type="Proteomes" id="UP000031586">
    <property type="component" value="Unassembled WGS sequence"/>
</dbReference>
<feature type="domain" description="O-antigen ligase-related" evidence="6">
    <location>
        <begin position="174"/>
        <end position="326"/>
    </location>
</feature>
<name>A0A0C1VS79_9VIBR</name>
<organism evidence="7 8">
    <name type="scientific">Vibrio owensii CAIM 1854 = LMG 25443</name>
    <dbReference type="NCBI Taxonomy" id="1229493"/>
    <lineage>
        <taxon>Bacteria</taxon>
        <taxon>Pseudomonadati</taxon>
        <taxon>Pseudomonadota</taxon>
        <taxon>Gammaproteobacteria</taxon>
        <taxon>Vibrionales</taxon>
        <taxon>Vibrionaceae</taxon>
        <taxon>Vibrio</taxon>
    </lineage>
</organism>
<evidence type="ECO:0000313" key="8">
    <source>
        <dbReference type="Proteomes" id="UP000031586"/>
    </source>
</evidence>
<accession>A0A0C1VS79</accession>
<feature type="transmembrane region" description="Helical" evidence="5">
    <location>
        <begin position="314"/>
        <end position="336"/>
    </location>
</feature>
<feature type="transmembrane region" description="Helical" evidence="5">
    <location>
        <begin position="215"/>
        <end position="234"/>
    </location>
</feature>
<dbReference type="AlphaFoldDB" id="A0A0C1VS79"/>
<evidence type="ECO:0000256" key="3">
    <source>
        <dbReference type="ARBA" id="ARBA00022989"/>
    </source>
</evidence>
<keyword evidence="2 5" id="KW-0812">Transmembrane</keyword>
<evidence type="ECO:0000256" key="1">
    <source>
        <dbReference type="ARBA" id="ARBA00004141"/>
    </source>
</evidence>
<feature type="transmembrane region" description="Helical" evidence="5">
    <location>
        <begin position="109"/>
        <end position="130"/>
    </location>
</feature>
<feature type="transmembrane region" description="Helical" evidence="5">
    <location>
        <begin position="142"/>
        <end position="160"/>
    </location>
</feature>
<dbReference type="PANTHER" id="PTHR37422:SF17">
    <property type="entry name" value="O-ANTIGEN LIGASE"/>
    <property type="match status" value="1"/>
</dbReference>
<evidence type="ECO:0000259" key="6">
    <source>
        <dbReference type="Pfam" id="PF04932"/>
    </source>
</evidence>
<dbReference type="Pfam" id="PF04932">
    <property type="entry name" value="Wzy_C"/>
    <property type="match status" value="1"/>
</dbReference>
<dbReference type="PATRIC" id="fig|1229493.5.peg.5494"/>
<dbReference type="InterPro" id="IPR051533">
    <property type="entry name" value="WaaL-like"/>
</dbReference>
<keyword evidence="7" id="KW-0436">Ligase</keyword>
<feature type="transmembrane region" description="Helical" evidence="5">
    <location>
        <begin position="167"/>
        <end position="184"/>
    </location>
</feature>
<dbReference type="EMBL" id="JPRD01000070">
    <property type="protein sequence ID" value="KIF46852.1"/>
    <property type="molecule type" value="Genomic_DNA"/>
</dbReference>
<evidence type="ECO:0000256" key="4">
    <source>
        <dbReference type="ARBA" id="ARBA00023136"/>
    </source>
</evidence>
<dbReference type="GO" id="GO:0016874">
    <property type="term" value="F:ligase activity"/>
    <property type="evidence" value="ECO:0007669"/>
    <property type="project" value="UniProtKB-KW"/>
</dbReference>
<sequence>MNYLFRLLMILPLMWSFSGMLIYPDAKKTQVILVVLAILSSFFCHDKKVIFDNIKGNNLVRFLFFLVVISLFLKLLHGYSSSVIRTLSCFLLYFAFVPKNVFRAFKRKLPFLLLVSSVFSFGYAFWSTYILDLGRWWSINPIPYSSVSVGACVGSLFFLLSRSGRSIQLLMIVTFALSLNVIIFSESRGTALAVFSVSVLIILFFMHLKIDIIRKVVIIFLILVSSLIVNANLIQNRMDRTSNEIAQIESGNMNSSIGLRLQIWKAGIYLIKDKLLVGYGDNHRKAKETLLDQGVITQDVVKFTHYHNELINAWVLNGLVGVIMILSMLFVPFYLCKKIIYRYARSEKLGFSKSSVHNLYVQQSIVGVFITLGYAVAGLTDVPFQFSITISFYMSSLFVILLGYEDLVIKHKSRSTILDLR</sequence>
<feature type="transmembrane region" description="Helical" evidence="5">
    <location>
        <begin position="58"/>
        <end position="77"/>
    </location>
</feature>
<feature type="transmembrane region" description="Helical" evidence="5">
    <location>
        <begin position="190"/>
        <end position="208"/>
    </location>
</feature>
<dbReference type="RefSeq" id="WP_020198193.1">
    <property type="nucleotide sequence ID" value="NZ_BAOH01000292.1"/>
</dbReference>
<keyword evidence="4 5" id="KW-0472">Membrane</keyword>
<feature type="transmembrane region" description="Helical" evidence="5">
    <location>
        <begin position="7"/>
        <end position="23"/>
    </location>
</feature>
<dbReference type="PANTHER" id="PTHR37422">
    <property type="entry name" value="TEICHURONIC ACID BIOSYNTHESIS PROTEIN TUAE"/>
    <property type="match status" value="1"/>
</dbReference>
<comment type="subcellular location">
    <subcellularLocation>
        <location evidence="1">Membrane</location>
        <topology evidence="1">Multi-pass membrane protein</topology>
    </subcellularLocation>
</comment>
<feature type="transmembrane region" description="Helical" evidence="5">
    <location>
        <begin position="83"/>
        <end position="102"/>
    </location>
</feature>
<dbReference type="InterPro" id="IPR007016">
    <property type="entry name" value="O-antigen_ligase-rel_domated"/>
</dbReference>
<keyword evidence="3 5" id="KW-1133">Transmembrane helix</keyword>
<evidence type="ECO:0000313" key="7">
    <source>
        <dbReference type="EMBL" id="KIF46852.1"/>
    </source>
</evidence>
<protein>
    <submittedName>
        <fullName evidence="7">O-antigen ligase</fullName>
    </submittedName>
</protein>
<reference evidence="7 8" key="1">
    <citation type="submission" date="2014-07" db="EMBL/GenBank/DDBJ databases">
        <title>Unique and conserved regions in Vibrio harveyi and related species in comparison with the shrimp pathogen Vibrio harveyi CAIM 1792.</title>
        <authorList>
            <person name="Espinoza-Valles I."/>
            <person name="Vora G."/>
            <person name="Leekitcharoenphon P."/>
            <person name="Ussery D."/>
            <person name="Hoj L."/>
            <person name="Gomez-Gil B."/>
        </authorList>
    </citation>
    <scope>NUCLEOTIDE SEQUENCE [LARGE SCALE GENOMIC DNA]</scope>
    <source>
        <strain evidence="8">CAIM 1854 / LMG 25443</strain>
    </source>
</reference>
<feature type="transmembrane region" description="Helical" evidence="5">
    <location>
        <begin position="29"/>
        <end position="46"/>
    </location>
</feature>